<evidence type="ECO:0000313" key="2">
    <source>
        <dbReference type="Proteomes" id="UP000325577"/>
    </source>
</evidence>
<accession>A0A5J4ZV92</accession>
<proteinExistence type="predicted"/>
<dbReference type="EMBL" id="CM018048">
    <property type="protein sequence ID" value="KAA8521814.1"/>
    <property type="molecule type" value="Genomic_DNA"/>
</dbReference>
<reference evidence="1 2" key="1">
    <citation type="submission" date="2019-09" db="EMBL/GenBank/DDBJ databases">
        <title>A chromosome-level genome assembly of the Chinese tupelo Nyssa sinensis.</title>
        <authorList>
            <person name="Yang X."/>
            <person name="Kang M."/>
            <person name="Yang Y."/>
            <person name="Xiong H."/>
            <person name="Wang M."/>
            <person name="Zhang Z."/>
            <person name="Wang Z."/>
            <person name="Wu H."/>
            <person name="Ma T."/>
            <person name="Liu J."/>
            <person name="Xi Z."/>
        </authorList>
    </citation>
    <scope>NUCLEOTIDE SEQUENCE [LARGE SCALE GENOMIC DNA]</scope>
    <source>
        <strain evidence="1">J267</strain>
        <tissue evidence="1">Leaf</tissue>
    </source>
</reference>
<sequence length="117" mass="13488">MKNGHEKTWKKIRRATVFPVTGAGQVTGEDDLKIGRQGRGELGLSCLKDLGLLCFKTVLGRFRDCTICELQYSFRNCLPWQGRKAATKKQKYDKIWEKKLSTPIEDMIWIMYLTGPF</sequence>
<evidence type="ECO:0000313" key="1">
    <source>
        <dbReference type="EMBL" id="KAA8521814.1"/>
    </source>
</evidence>
<gene>
    <name evidence="1" type="ORF">F0562_012487</name>
</gene>
<dbReference type="AlphaFoldDB" id="A0A5J4ZV92"/>
<name>A0A5J4ZV92_9ASTE</name>
<protein>
    <submittedName>
        <fullName evidence="1">Uncharacterized protein</fullName>
    </submittedName>
</protein>
<organism evidence="1 2">
    <name type="scientific">Nyssa sinensis</name>
    <dbReference type="NCBI Taxonomy" id="561372"/>
    <lineage>
        <taxon>Eukaryota</taxon>
        <taxon>Viridiplantae</taxon>
        <taxon>Streptophyta</taxon>
        <taxon>Embryophyta</taxon>
        <taxon>Tracheophyta</taxon>
        <taxon>Spermatophyta</taxon>
        <taxon>Magnoliopsida</taxon>
        <taxon>eudicotyledons</taxon>
        <taxon>Gunneridae</taxon>
        <taxon>Pentapetalae</taxon>
        <taxon>asterids</taxon>
        <taxon>Cornales</taxon>
        <taxon>Nyssaceae</taxon>
        <taxon>Nyssa</taxon>
    </lineage>
</organism>
<dbReference type="Proteomes" id="UP000325577">
    <property type="component" value="Linkage Group LG5"/>
</dbReference>
<keyword evidence="2" id="KW-1185">Reference proteome</keyword>